<evidence type="ECO:0000313" key="11">
    <source>
        <dbReference type="Proteomes" id="UP001501479"/>
    </source>
</evidence>
<evidence type="ECO:0000256" key="5">
    <source>
        <dbReference type="ARBA" id="ARBA00023163"/>
    </source>
</evidence>
<reference evidence="11" key="1">
    <citation type="journal article" date="2019" name="Int. J. Syst. Evol. Microbiol.">
        <title>The Global Catalogue of Microorganisms (GCM) 10K type strain sequencing project: providing services to taxonomists for standard genome sequencing and annotation.</title>
        <authorList>
            <consortium name="The Broad Institute Genomics Platform"/>
            <consortium name="The Broad Institute Genome Sequencing Center for Infectious Disease"/>
            <person name="Wu L."/>
            <person name="Ma J."/>
        </authorList>
    </citation>
    <scope>NUCLEOTIDE SEQUENCE [LARGE SCALE GENOMIC DNA]</scope>
    <source>
        <strain evidence="11">JCM 17329</strain>
    </source>
</reference>
<keyword evidence="1 6" id="KW-0597">Phosphoprotein</keyword>
<dbReference type="CDD" id="cd00383">
    <property type="entry name" value="trans_reg_C"/>
    <property type="match status" value="1"/>
</dbReference>
<dbReference type="PANTHER" id="PTHR48111">
    <property type="entry name" value="REGULATOR OF RPOS"/>
    <property type="match status" value="1"/>
</dbReference>
<evidence type="ECO:0000256" key="3">
    <source>
        <dbReference type="ARBA" id="ARBA00023015"/>
    </source>
</evidence>
<keyword evidence="4 7" id="KW-0238">DNA-binding</keyword>
<keyword evidence="3" id="KW-0805">Transcription regulation</keyword>
<dbReference type="Gene3D" id="3.40.50.2300">
    <property type="match status" value="1"/>
</dbReference>
<dbReference type="InterPro" id="IPR036388">
    <property type="entry name" value="WH-like_DNA-bd_sf"/>
</dbReference>
<feature type="domain" description="Response regulatory" evidence="8">
    <location>
        <begin position="2"/>
        <end position="115"/>
    </location>
</feature>
<feature type="modified residue" description="4-aspartylphosphate" evidence="6">
    <location>
        <position position="51"/>
    </location>
</feature>
<dbReference type="Pfam" id="PF00486">
    <property type="entry name" value="Trans_reg_C"/>
    <property type="match status" value="1"/>
</dbReference>
<organism evidence="10 11">
    <name type="scientific">Oceanisphaera sediminis</name>
    <dbReference type="NCBI Taxonomy" id="981381"/>
    <lineage>
        <taxon>Bacteria</taxon>
        <taxon>Pseudomonadati</taxon>
        <taxon>Pseudomonadota</taxon>
        <taxon>Gammaproteobacteria</taxon>
        <taxon>Aeromonadales</taxon>
        <taxon>Aeromonadaceae</taxon>
        <taxon>Oceanisphaera</taxon>
    </lineage>
</organism>
<evidence type="ECO:0000256" key="4">
    <source>
        <dbReference type="ARBA" id="ARBA00023125"/>
    </source>
</evidence>
<dbReference type="RefSeq" id="WP_344964657.1">
    <property type="nucleotide sequence ID" value="NZ_BAABDS010000030.1"/>
</dbReference>
<evidence type="ECO:0000313" key="10">
    <source>
        <dbReference type="EMBL" id="GAA3712303.1"/>
    </source>
</evidence>
<comment type="caution">
    <text evidence="10">The sequence shown here is derived from an EMBL/GenBank/DDBJ whole genome shotgun (WGS) entry which is preliminary data.</text>
</comment>
<dbReference type="InterPro" id="IPR001789">
    <property type="entry name" value="Sig_transdc_resp-reg_receiver"/>
</dbReference>
<dbReference type="SMART" id="SM00448">
    <property type="entry name" value="REC"/>
    <property type="match status" value="1"/>
</dbReference>
<dbReference type="PROSITE" id="PS50110">
    <property type="entry name" value="RESPONSE_REGULATORY"/>
    <property type="match status" value="1"/>
</dbReference>
<dbReference type="SUPFAM" id="SSF52172">
    <property type="entry name" value="CheY-like"/>
    <property type="match status" value="1"/>
</dbReference>
<dbReference type="PROSITE" id="PS51755">
    <property type="entry name" value="OMPR_PHOB"/>
    <property type="match status" value="1"/>
</dbReference>
<proteinExistence type="predicted"/>
<evidence type="ECO:0000256" key="1">
    <source>
        <dbReference type="ARBA" id="ARBA00022553"/>
    </source>
</evidence>
<dbReference type="PANTHER" id="PTHR48111:SF41">
    <property type="entry name" value="TRANSCRIPTIONAL REGULATORY PROTEIN CUSR-RELATED"/>
    <property type="match status" value="1"/>
</dbReference>
<keyword evidence="5" id="KW-0804">Transcription</keyword>
<evidence type="ECO:0000256" key="7">
    <source>
        <dbReference type="PROSITE-ProRule" id="PRU01091"/>
    </source>
</evidence>
<evidence type="ECO:0000256" key="6">
    <source>
        <dbReference type="PROSITE-ProRule" id="PRU00169"/>
    </source>
</evidence>
<dbReference type="Gene3D" id="6.10.250.690">
    <property type="match status" value="1"/>
</dbReference>
<feature type="domain" description="OmpR/PhoB-type" evidence="9">
    <location>
        <begin position="123"/>
        <end position="221"/>
    </location>
</feature>
<dbReference type="SMART" id="SM00862">
    <property type="entry name" value="Trans_reg_C"/>
    <property type="match status" value="1"/>
</dbReference>
<feature type="DNA-binding region" description="OmpR/PhoB-type" evidence="7">
    <location>
        <begin position="123"/>
        <end position="221"/>
    </location>
</feature>
<dbReference type="CDD" id="cd19935">
    <property type="entry name" value="REC_OmpR_CusR-like"/>
    <property type="match status" value="1"/>
</dbReference>
<dbReference type="Gene3D" id="1.10.10.10">
    <property type="entry name" value="Winged helix-like DNA-binding domain superfamily/Winged helix DNA-binding domain"/>
    <property type="match status" value="1"/>
</dbReference>
<keyword evidence="2" id="KW-0902">Two-component regulatory system</keyword>
<dbReference type="Pfam" id="PF00072">
    <property type="entry name" value="Response_reg"/>
    <property type="match status" value="1"/>
</dbReference>
<keyword evidence="11" id="KW-1185">Reference proteome</keyword>
<evidence type="ECO:0000259" key="8">
    <source>
        <dbReference type="PROSITE" id="PS50110"/>
    </source>
</evidence>
<dbReference type="InterPro" id="IPR006291">
    <property type="entry name" value="CusR-like"/>
</dbReference>
<sequence>MKILVVEDEPKTADYLKKGFSESGYLVEVAKDGLEGKYMIEEGNFDLIILDIMLPGLDGWQLLKTIRRTSDTPVICLSARDAVEDKVRGLEQGADDYLAKPFSYAELLARARKLLRRGPQREVSLYELADLQLEPLSRRVTRGGQRIDLTNKEFTLLQLLLSHEGEVLSRTYIASQVWHMNFDSDTNVVDVAIRRLRGKIDDAYDQKLIHTVRGMGYVCEVRA</sequence>
<dbReference type="NCBIfam" id="TIGR01387">
    <property type="entry name" value="cztR_silR_copR"/>
    <property type="match status" value="1"/>
</dbReference>
<dbReference type="InterPro" id="IPR011006">
    <property type="entry name" value="CheY-like_superfamily"/>
</dbReference>
<evidence type="ECO:0000259" key="9">
    <source>
        <dbReference type="PROSITE" id="PS51755"/>
    </source>
</evidence>
<dbReference type="InterPro" id="IPR039420">
    <property type="entry name" value="WalR-like"/>
</dbReference>
<name>A0ABP7DZD7_9GAMM</name>
<protein>
    <submittedName>
        <fullName evidence="10">Heavy metal response regulator transcription factor</fullName>
    </submittedName>
</protein>
<gene>
    <name evidence="10" type="ORF">GCM10022421_19600</name>
</gene>
<dbReference type="EMBL" id="BAABDS010000030">
    <property type="protein sequence ID" value="GAA3712303.1"/>
    <property type="molecule type" value="Genomic_DNA"/>
</dbReference>
<dbReference type="InterPro" id="IPR001867">
    <property type="entry name" value="OmpR/PhoB-type_DNA-bd"/>
</dbReference>
<dbReference type="Proteomes" id="UP001501479">
    <property type="component" value="Unassembled WGS sequence"/>
</dbReference>
<accession>A0ABP7DZD7</accession>
<evidence type="ECO:0000256" key="2">
    <source>
        <dbReference type="ARBA" id="ARBA00023012"/>
    </source>
</evidence>